<evidence type="ECO:0000256" key="11">
    <source>
        <dbReference type="HAMAP-Rule" id="MF_01808"/>
    </source>
</evidence>
<dbReference type="InterPro" id="IPR023009">
    <property type="entry name" value="Tyrosine_recombinase_XerC/XerD"/>
</dbReference>
<dbReference type="GO" id="GO:0005737">
    <property type="term" value="C:cytoplasm"/>
    <property type="evidence" value="ECO:0007669"/>
    <property type="project" value="UniProtKB-SubCell"/>
</dbReference>
<evidence type="ECO:0000256" key="7">
    <source>
        <dbReference type="ARBA" id="ARBA00022908"/>
    </source>
</evidence>
<dbReference type="HAMAP" id="MF_01808">
    <property type="entry name" value="Recomb_XerC_XerD"/>
    <property type="match status" value="1"/>
</dbReference>
<dbReference type="PANTHER" id="PTHR30349:SF81">
    <property type="entry name" value="TYROSINE RECOMBINASE XERC"/>
    <property type="match status" value="1"/>
</dbReference>
<dbReference type="NCBIfam" id="NF040815">
    <property type="entry name" value="recomb_XerA_Arch"/>
    <property type="match status" value="1"/>
</dbReference>
<feature type="active site" evidence="11">
    <location>
        <position position="246"/>
    </location>
</feature>
<dbReference type="InterPro" id="IPR044068">
    <property type="entry name" value="CB"/>
</dbReference>
<accession>A0A4R1KIR2</accession>
<dbReference type="PANTHER" id="PTHR30349">
    <property type="entry name" value="PHAGE INTEGRASE-RELATED"/>
    <property type="match status" value="1"/>
</dbReference>
<dbReference type="CDD" id="cd00798">
    <property type="entry name" value="INT_XerDC_C"/>
    <property type="match status" value="1"/>
</dbReference>
<dbReference type="OrthoDB" id="9801717at2"/>
<protein>
    <recommendedName>
        <fullName evidence="3 11">Tyrosine recombinase XerC</fullName>
    </recommendedName>
</protein>
<dbReference type="InterPro" id="IPR010998">
    <property type="entry name" value="Integrase_recombinase_N"/>
</dbReference>
<dbReference type="NCBIfam" id="TIGR02224">
    <property type="entry name" value="recomb_XerC"/>
    <property type="match status" value="1"/>
</dbReference>
<feature type="active site" evidence="11">
    <location>
        <position position="174"/>
    </location>
</feature>
<dbReference type="Pfam" id="PF02899">
    <property type="entry name" value="Phage_int_SAM_1"/>
    <property type="match status" value="1"/>
</dbReference>
<evidence type="ECO:0000313" key="15">
    <source>
        <dbReference type="Proteomes" id="UP000295565"/>
    </source>
</evidence>
<gene>
    <name evidence="11" type="primary">xerC</name>
    <name evidence="14" type="ORF">EV690_0215</name>
</gene>
<dbReference type="GO" id="GO:0003677">
    <property type="term" value="F:DNA binding"/>
    <property type="evidence" value="ECO:0007669"/>
    <property type="project" value="UniProtKB-UniRule"/>
</dbReference>
<dbReference type="InterPro" id="IPR011931">
    <property type="entry name" value="Recomb_XerC"/>
</dbReference>
<keyword evidence="9 11" id="KW-0233">DNA recombination</keyword>
<feature type="domain" description="Core-binding (CB)" evidence="13">
    <location>
        <begin position="4"/>
        <end position="90"/>
    </location>
</feature>
<sequence>MLSESMQKMVDRFLRYIASERRYSEATLDGYQRSLNQQGAILQQMDIGDWTKVSLNDLRQMAMRMNRQNLSASSIANKLSALRSFYQFMLEQGIIDVNPARSLSAPKQARPLPKNLDVDALEQLLNIDDHSLLGLRDRAIMELFYASGLRLAELVGLNINDVDLKRRELLVLGKGRKQRLVPFGSKAVQALEKWLKVRGQICPVGEPALFVSMRQRRMTTRAVQQRLNVWAKRQHIGNHVHPHKLRHSFATHMLEGSGDLRVVQELLGHANLSTTQVYTHLDFQHLAKVYDAAHPRAKRSKK</sequence>
<keyword evidence="5 11" id="KW-0132">Cell division</keyword>
<organism evidence="14 15">
    <name type="scientific">Celerinatantimonas diazotrophica</name>
    <dbReference type="NCBI Taxonomy" id="412034"/>
    <lineage>
        <taxon>Bacteria</taxon>
        <taxon>Pseudomonadati</taxon>
        <taxon>Pseudomonadota</taxon>
        <taxon>Gammaproteobacteria</taxon>
        <taxon>Celerinatantimonadaceae</taxon>
        <taxon>Celerinatantimonas</taxon>
    </lineage>
</organism>
<feature type="active site" description="O-(3'-phospho-DNA)-tyrosine intermediate" evidence="11">
    <location>
        <position position="278"/>
    </location>
</feature>
<keyword evidence="4 11" id="KW-0963">Cytoplasm</keyword>
<evidence type="ECO:0000256" key="4">
    <source>
        <dbReference type="ARBA" id="ARBA00022490"/>
    </source>
</evidence>
<feature type="active site" evidence="11">
    <location>
        <position position="269"/>
    </location>
</feature>
<proteinExistence type="inferred from homology"/>
<dbReference type="Gene3D" id="1.10.150.130">
    <property type="match status" value="1"/>
</dbReference>
<evidence type="ECO:0000256" key="10">
    <source>
        <dbReference type="ARBA" id="ARBA00023306"/>
    </source>
</evidence>
<evidence type="ECO:0000259" key="12">
    <source>
        <dbReference type="PROSITE" id="PS51898"/>
    </source>
</evidence>
<evidence type="ECO:0000256" key="8">
    <source>
        <dbReference type="ARBA" id="ARBA00023125"/>
    </source>
</evidence>
<comment type="subcellular location">
    <subcellularLocation>
        <location evidence="1 11">Cytoplasm</location>
    </subcellularLocation>
</comment>
<comment type="function">
    <text evidence="11">Site-specific tyrosine recombinase, which acts by catalyzing the cutting and rejoining of the recombining DNA molecules. The XerC-XerD complex is essential to convert dimers of the bacterial chromosome into monomers to permit their segregation at cell division. It also contributes to the segregational stability of plasmids.</text>
</comment>
<dbReference type="GO" id="GO:0007059">
    <property type="term" value="P:chromosome segregation"/>
    <property type="evidence" value="ECO:0007669"/>
    <property type="project" value="UniProtKB-UniRule"/>
</dbReference>
<keyword evidence="10 11" id="KW-0131">Cell cycle</keyword>
<dbReference type="InterPro" id="IPR050090">
    <property type="entry name" value="Tyrosine_recombinase_XerCD"/>
</dbReference>
<dbReference type="Proteomes" id="UP000295565">
    <property type="component" value="Unassembled WGS sequence"/>
</dbReference>
<dbReference type="InterPro" id="IPR011010">
    <property type="entry name" value="DNA_brk_join_enz"/>
</dbReference>
<evidence type="ECO:0000256" key="2">
    <source>
        <dbReference type="ARBA" id="ARBA00006657"/>
    </source>
</evidence>
<evidence type="ECO:0000256" key="3">
    <source>
        <dbReference type="ARBA" id="ARBA00015804"/>
    </source>
</evidence>
<evidence type="ECO:0000256" key="1">
    <source>
        <dbReference type="ARBA" id="ARBA00004496"/>
    </source>
</evidence>
<name>A0A4R1KIR2_9GAMM</name>
<feature type="active site" evidence="11">
    <location>
        <position position="243"/>
    </location>
</feature>
<evidence type="ECO:0000313" key="14">
    <source>
        <dbReference type="EMBL" id="TCK63329.1"/>
    </source>
</evidence>
<keyword evidence="7 11" id="KW-0229">DNA integration</keyword>
<evidence type="ECO:0000256" key="5">
    <source>
        <dbReference type="ARBA" id="ARBA00022618"/>
    </source>
</evidence>
<dbReference type="AlphaFoldDB" id="A0A4R1KIR2"/>
<evidence type="ECO:0000256" key="9">
    <source>
        <dbReference type="ARBA" id="ARBA00023172"/>
    </source>
</evidence>
<dbReference type="InterPro" id="IPR004107">
    <property type="entry name" value="Integrase_SAM-like_N"/>
</dbReference>
<dbReference type="GO" id="GO:0006313">
    <property type="term" value="P:DNA transposition"/>
    <property type="evidence" value="ECO:0007669"/>
    <property type="project" value="UniProtKB-UniRule"/>
</dbReference>
<dbReference type="RefSeq" id="WP_131911085.1">
    <property type="nucleotide sequence ID" value="NZ_OU594967.1"/>
</dbReference>
<evidence type="ECO:0000259" key="13">
    <source>
        <dbReference type="PROSITE" id="PS51900"/>
    </source>
</evidence>
<dbReference type="InterPro" id="IPR002104">
    <property type="entry name" value="Integrase_catalytic"/>
</dbReference>
<comment type="subunit">
    <text evidence="11">Forms a cyclic heterotetrameric complex composed of two molecules of XerC and two molecules of XerD.</text>
</comment>
<dbReference type="PROSITE" id="PS51898">
    <property type="entry name" value="TYR_RECOMBINASE"/>
    <property type="match status" value="1"/>
</dbReference>
<keyword evidence="15" id="KW-1185">Reference proteome</keyword>
<dbReference type="EMBL" id="SMGD01000002">
    <property type="protein sequence ID" value="TCK63329.1"/>
    <property type="molecule type" value="Genomic_DNA"/>
</dbReference>
<dbReference type="InterPro" id="IPR013762">
    <property type="entry name" value="Integrase-like_cat_sf"/>
</dbReference>
<keyword evidence="6 11" id="KW-0159">Chromosome partition</keyword>
<dbReference type="GO" id="GO:0009037">
    <property type="term" value="F:tyrosine-based site-specific recombinase activity"/>
    <property type="evidence" value="ECO:0007669"/>
    <property type="project" value="UniProtKB-UniRule"/>
</dbReference>
<dbReference type="GO" id="GO:0051301">
    <property type="term" value="P:cell division"/>
    <property type="evidence" value="ECO:0007669"/>
    <property type="project" value="UniProtKB-UniRule"/>
</dbReference>
<keyword evidence="8 11" id="KW-0238">DNA-binding</keyword>
<reference evidence="14 15" key="1">
    <citation type="submission" date="2019-03" db="EMBL/GenBank/DDBJ databases">
        <title>Genomic Encyclopedia of Type Strains, Phase IV (KMG-IV): sequencing the most valuable type-strain genomes for metagenomic binning, comparative biology and taxonomic classification.</title>
        <authorList>
            <person name="Goeker M."/>
        </authorList>
    </citation>
    <scope>NUCLEOTIDE SEQUENCE [LARGE SCALE GENOMIC DNA]</scope>
    <source>
        <strain evidence="14 15">DSM 18577</strain>
    </source>
</reference>
<dbReference type="Pfam" id="PF00589">
    <property type="entry name" value="Phage_integrase"/>
    <property type="match status" value="1"/>
</dbReference>
<feature type="active site" evidence="11">
    <location>
        <position position="150"/>
    </location>
</feature>
<dbReference type="NCBIfam" id="NF001399">
    <property type="entry name" value="PRK00283.1"/>
    <property type="match status" value="1"/>
</dbReference>
<comment type="caution">
    <text evidence="14">The sequence shown here is derived from an EMBL/GenBank/DDBJ whole genome shotgun (WGS) entry which is preliminary data.</text>
</comment>
<dbReference type="Gene3D" id="1.10.443.10">
    <property type="entry name" value="Intergrase catalytic core"/>
    <property type="match status" value="1"/>
</dbReference>
<feature type="domain" description="Tyr recombinase" evidence="12">
    <location>
        <begin position="111"/>
        <end position="291"/>
    </location>
</feature>
<dbReference type="SUPFAM" id="SSF56349">
    <property type="entry name" value="DNA breaking-rejoining enzymes"/>
    <property type="match status" value="1"/>
</dbReference>
<comment type="similarity">
    <text evidence="2 11">Belongs to the 'phage' integrase family. XerC subfamily.</text>
</comment>
<dbReference type="PROSITE" id="PS51900">
    <property type="entry name" value="CB"/>
    <property type="match status" value="1"/>
</dbReference>
<evidence type="ECO:0000256" key="6">
    <source>
        <dbReference type="ARBA" id="ARBA00022829"/>
    </source>
</evidence>